<dbReference type="EMBL" id="JACHBC010000020">
    <property type="protein sequence ID" value="MBB5564344.1"/>
    <property type="molecule type" value="Genomic_DNA"/>
</dbReference>
<protein>
    <submittedName>
        <fullName evidence="1">Uncharacterized protein</fullName>
    </submittedName>
</protein>
<reference evidence="1 2" key="1">
    <citation type="submission" date="2020-08" db="EMBL/GenBank/DDBJ databases">
        <title>Genomic Encyclopedia of Type Strains, Phase IV (KMG-V): Genome sequencing to study the core and pangenomes of soil and plant-associated prokaryotes.</title>
        <authorList>
            <person name="Whitman W."/>
        </authorList>
    </citation>
    <scope>NUCLEOTIDE SEQUENCE [LARGE SCALE GENOMIC DNA]</scope>
    <source>
        <strain evidence="1 2">SEMIA 4034</strain>
    </source>
</reference>
<keyword evidence="2" id="KW-1185">Reference proteome</keyword>
<name>A0A7W9CY97_9HYPH</name>
<organism evidence="1 2">
    <name type="scientific">Rhizobium lentis</name>
    <dbReference type="NCBI Taxonomy" id="1138194"/>
    <lineage>
        <taxon>Bacteria</taxon>
        <taxon>Pseudomonadati</taxon>
        <taxon>Pseudomonadota</taxon>
        <taxon>Alphaproteobacteria</taxon>
        <taxon>Hyphomicrobiales</taxon>
        <taxon>Rhizobiaceae</taxon>
        <taxon>Rhizobium/Agrobacterium group</taxon>
        <taxon>Rhizobium</taxon>
    </lineage>
</organism>
<evidence type="ECO:0000313" key="2">
    <source>
        <dbReference type="Proteomes" id="UP000528824"/>
    </source>
</evidence>
<gene>
    <name evidence="1" type="ORF">GGI59_006052</name>
</gene>
<sequence>MLREPKANVERYDGLRVRIVGGRHAS</sequence>
<accession>A0A7W9CY97</accession>
<proteinExistence type="predicted"/>
<dbReference type="Proteomes" id="UP000528824">
    <property type="component" value="Unassembled WGS sequence"/>
</dbReference>
<evidence type="ECO:0000313" key="1">
    <source>
        <dbReference type="EMBL" id="MBB5564344.1"/>
    </source>
</evidence>
<dbReference type="AlphaFoldDB" id="A0A7W9CY97"/>
<comment type="caution">
    <text evidence="1">The sequence shown here is derived from an EMBL/GenBank/DDBJ whole genome shotgun (WGS) entry which is preliminary data.</text>
</comment>